<dbReference type="STRING" id="74649.A0A2P6S3Y7"/>
<accession>A0A2P6S3Y7</accession>
<dbReference type="PANTHER" id="PTHR11926">
    <property type="entry name" value="GLUCOSYL/GLUCURONOSYL TRANSFERASES"/>
    <property type="match status" value="1"/>
</dbReference>
<comment type="similarity">
    <text evidence="1">Belongs to the UDP-glycosyltransferase family.</text>
</comment>
<reference evidence="2 3" key="1">
    <citation type="journal article" date="2018" name="Nat. Genet.">
        <title>The Rosa genome provides new insights in the design of modern roses.</title>
        <authorList>
            <person name="Bendahmane M."/>
        </authorList>
    </citation>
    <scope>NUCLEOTIDE SEQUENCE [LARGE SCALE GENOMIC DNA]</scope>
    <source>
        <strain evidence="3">cv. Old Blush</strain>
    </source>
</reference>
<dbReference type="Gene3D" id="3.40.50.2000">
    <property type="entry name" value="Glycogen Phosphorylase B"/>
    <property type="match status" value="1"/>
</dbReference>
<dbReference type="GO" id="GO:0080043">
    <property type="term" value="F:quercetin 3-O-glucosyltransferase activity"/>
    <property type="evidence" value="ECO:0007669"/>
    <property type="project" value="TreeGrafter"/>
</dbReference>
<dbReference type="Gramene" id="PRQ53394">
    <property type="protein sequence ID" value="PRQ53394"/>
    <property type="gene ID" value="RchiOBHm_Chr2g0166021"/>
</dbReference>
<protein>
    <submittedName>
        <fullName evidence="2">Putative 7-deoxyloganetin glucosyltransferase</fullName>
        <ecNumber evidence="2">2.4.1.324</ecNumber>
    </submittedName>
</protein>
<dbReference type="GO" id="GO:0080044">
    <property type="term" value="F:quercetin 7-O-glucosyltransferase activity"/>
    <property type="evidence" value="ECO:0007669"/>
    <property type="project" value="TreeGrafter"/>
</dbReference>
<evidence type="ECO:0000313" key="2">
    <source>
        <dbReference type="EMBL" id="PRQ53394.1"/>
    </source>
</evidence>
<gene>
    <name evidence="2" type="ORF">RchiOBHm_Chr2g0166021</name>
</gene>
<name>A0A2P6S3Y7_ROSCH</name>
<dbReference type="Proteomes" id="UP000238479">
    <property type="component" value="Chromosome 2"/>
</dbReference>
<comment type="caution">
    <text evidence="2">The sequence shown here is derived from an EMBL/GenBank/DDBJ whole genome shotgun (WGS) entry which is preliminary data.</text>
</comment>
<organism evidence="2 3">
    <name type="scientific">Rosa chinensis</name>
    <name type="common">China rose</name>
    <dbReference type="NCBI Taxonomy" id="74649"/>
    <lineage>
        <taxon>Eukaryota</taxon>
        <taxon>Viridiplantae</taxon>
        <taxon>Streptophyta</taxon>
        <taxon>Embryophyta</taxon>
        <taxon>Tracheophyta</taxon>
        <taxon>Spermatophyta</taxon>
        <taxon>Magnoliopsida</taxon>
        <taxon>eudicotyledons</taxon>
        <taxon>Gunneridae</taxon>
        <taxon>Pentapetalae</taxon>
        <taxon>rosids</taxon>
        <taxon>fabids</taxon>
        <taxon>Rosales</taxon>
        <taxon>Rosaceae</taxon>
        <taxon>Rosoideae</taxon>
        <taxon>Rosoideae incertae sedis</taxon>
        <taxon>Rosa</taxon>
    </lineage>
</organism>
<dbReference type="SUPFAM" id="SSF53756">
    <property type="entry name" value="UDP-Glycosyltransferase/glycogen phosphorylase"/>
    <property type="match status" value="1"/>
</dbReference>
<dbReference type="PANTHER" id="PTHR11926:SF1412">
    <property type="entry name" value="UDP-GLYCOSYLTRANSFERASE 83A1-LIKE"/>
    <property type="match status" value="1"/>
</dbReference>
<dbReference type="EMBL" id="PDCK01000040">
    <property type="protein sequence ID" value="PRQ53394.1"/>
    <property type="molecule type" value="Genomic_DNA"/>
</dbReference>
<evidence type="ECO:0000313" key="3">
    <source>
        <dbReference type="Proteomes" id="UP000238479"/>
    </source>
</evidence>
<proteinExistence type="inferred from homology"/>
<keyword evidence="2" id="KW-0328">Glycosyltransferase</keyword>
<keyword evidence="3" id="KW-1185">Reference proteome</keyword>
<keyword evidence="2" id="KW-0808">Transferase</keyword>
<dbReference type="OMA" id="KPHILAF"/>
<dbReference type="EC" id="2.4.1.324" evidence="2"/>
<evidence type="ECO:0000256" key="1">
    <source>
        <dbReference type="ARBA" id="ARBA00009995"/>
    </source>
</evidence>
<sequence length="62" mass="7125">MSKPHILAFAYPAQGHVLPLMEFSQSLAKHGFRVTFVHTEYNHKRVINSTVNESHIVDDHIQ</sequence>
<dbReference type="AlphaFoldDB" id="A0A2P6S3Y7"/>